<reference evidence="14 15" key="1">
    <citation type="submission" date="2024-10" db="EMBL/GenBank/DDBJ databases">
        <title>Updated reference genomes for cyclostephanoid diatoms.</title>
        <authorList>
            <person name="Roberts W.R."/>
            <person name="Alverson A.J."/>
        </authorList>
    </citation>
    <scope>NUCLEOTIDE SEQUENCE [LARGE SCALE GENOMIC DNA]</scope>
    <source>
        <strain evidence="14 15">AJA232-27</strain>
    </source>
</reference>
<evidence type="ECO:0000256" key="6">
    <source>
        <dbReference type="ARBA" id="ARBA00022741"/>
    </source>
</evidence>
<keyword evidence="5" id="KW-0677">Repeat</keyword>
<evidence type="ECO:0000256" key="4">
    <source>
        <dbReference type="ARBA" id="ARBA00022490"/>
    </source>
</evidence>
<evidence type="ECO:0000256" key="2">
    <source>
        <dbReference type="ARBA" id="ARBA00004815"/>
    </source>
</evidence>
<comment type="caution">
    <text evidence="14">The sequence shown here is derived from an EMBL/GenBank/DDBJ whole genome shotgun (WGS) entry which is preliminary data.</text>
</comment>
<dbReference type="InterPro" id="IPR017871">
    <property type="entry name" value="ABC_transporter-like_CS"/>
</dbReference>
<feature type="domain" description="ABC transporter" evidence="13">
    <location>
        <begin position="654"/>
        <end position="982"/>
    </location>
</feature>
<dbReference type="PANTHER" id="PTHR19211">
    <property type="entry name" value="ATP-BINDING TRANSPORT PROTEIN-RELATED"/>
    <property type="match status" value="1"/>
</dbReference>
<keyword evidence="6" id="KW-0547">Nucleotide-binding</keyword>
<dbReference type="Gene3D" id="2.40.50.990">
    <property type="match status" value="1"/>
</dbReference>
<evidence type="ECO:0000256" key="5">
    <source>
        <dbReference type="ARBA" id="ARBA00022737"/>
    </source>
</evidence>
<dbReference type="InterPro" id="IPR027417">
    <property type="entry name" value="P-loop_NTPase"/>
</dbReference>
<dbReference type="SUPFAM" id="SSF52540">
    <property type="entry name" value="P-loop containing nucleoside triphosphate hydrolases"/>
    <property type="match status" value="2"/>
</dbReference>
<organism evidence="14 15">
    <name type="scientific">Discostella pseudostelligera</name>
    <dbReference type="NCBI Taxonomy" id="259834"/>
    <lineage>
        <taxon>Eukaryota</taxon>
        <taxon>Sar</taxon>
        <taxon>Stramenopiles</taxon>
        <taxon>Ochrophyta</taxon>
        <taxon>Bacillariophyta</taxon>
        <taxon>Coscinodiscophyceae</taxon>
        <taxon>Thalassiosirophycidae</taxon>
        <taxon>Stephanodiscales</taxon>
        <taxon>Stephanodiscaceae</taxon>
        <taxon>Discostella</taxon>
    </lineage>
</organism>
<evidence type="ECO:0000313" key="14">
    <source>
        <dbReference type="EMBL" id="KAL3766514.1"/>
    </source>
</evidence>
<accession>A0ABD3MTM2</accession>
<sequence>MSIDAQFANLSLGDEPALLEEVKSKGVVKSGLATNIHALAGKAESKDDAEAIAALTLIKVLAEGAPDAQAVVKLTLAACLEQAGNKNKAVVTAATDAALAITTNINPFAMKSLLPIFFSKLPVEKKWPIRELALKCIASFGNSAPKQLGQALPELVPEVTACMWDTKKQIKTAATDAMREALKVIGNKDIEHMTEKILTAITKPKEVPEIMHEMAGVTFVQSVESPALAMVVPLLLRGLREKTTATKRQSAVIINNMSKLVDNPVDAAPFLPLLLPALETNATSIPDPEARGVTEKAVEQLNRLKELSEKAQNTRGDVSKLEAEFKSAFGALEDEGFDLAVAHASTVATSMMDLGYMEDVQWKKNLMSVFGPYADAATVEANIEKVRVEAEKMMEVVEEEDEEDGADELCNCQFTLAYGTKILLHNTKMRLLRGKKYGLLGGNDSGKTTLMRSIANNQVEGFPDSNDVRTVFVEADIQGEQSHLSCIEYVFVDPKIQALGCTRDQVREMLANVGFVPDGKAKPDHAVSTLSGGWRMKLALARAMLQKADILLMDEPTNHLDVINVAWVKKYLNSLTNVTAIIVSHDSGLLNDCCTNILQIENLKLHSYKGNLDEFVKIKPSARAYFSFTESKLKFRFPQPGPIEGVKSKGKALMKMSKCTFTYPGNEKPTLYDISVQVSLSSRVACVGENGAGKSTMIKLLVGEIEPQTGDVWKHPNARIAYVAQHAFHHIEEHLTKTPNEYIRWRYANNGEDKESLVKVTMQFSEEEIKLQKTPFEIQFTDEETGKISKVKKIVSELVGGRKTNKQKDYEYEVRYAGSTVDSGEYLPGKTLKKMGWDKAMKAVDMKIAQRAGLYVRPLSAKNVEQHLEDVGLDKEFGTHYRMSALSGGQKVKVVLAAAMWNQPHILILDEPTNYLDRESLGALAGAIEVFDGGVVMITHNNEFCSKLCPETWVMDAGHLETKGDAEWMLKQDTKIEDQQQLTEVTDAAGNVSEVKGPKKKLSKKEEKQMIKKIKQKLKDGEALDSDEEEFAIEKDLM</sequence>
<dbReference type="SMART" id="SM00382">
    <property type="entry name" value="AAA"/>
    <property type="match status" value="2"/>
</dbReference>
<keyword evidence="4" id="KW-0963">Cytoplasm</keyword>
<comment type="similarity">
    <text evidence="3">Belongs to the ABC transporter superfamily. ABCF family. EF3 subfamily.</text>
</comment>
<dbReference type="CDD" id="cd03221">
    <property type="entry name" value="ABCF_EF-3"/>
    <property type="match status" value="1"/>
</dbReference>
<dbReference type="Proteomes" id="UP001530293">
    <property type="component" value="Unassembled WGS sequence"/>
</dbReference>
<name>A0ABD3MTM2_9STRA</name>
<keyword evidence="7" id="KW-0251">Elongation factor</keyword>
<dbReference type="Gene3D" id="1.25.10.10">
    <property type="entry name" value="Leucine-rich Repeat Variant"/>
    <property type="match status" value="1"/>
</dbReference>
<dbReference type="GO" id="GO:0005737">
    <property type="term" value="C:cytoplasm"/>
    <property type="evidence" value="ECO:0007669"/>
    <property type="project" value="UniProtKB-SubCell"/>
</dbReference>
<keyword evidence="8" id="KW-0067">ATP-binding</keyword>
<evidence type="ECO:0000256" key="10">
    <source>
        <dbReference type="ARBA" id="ARBA00049360"/>
    </source>
</evidence>
<dbReference type="InterPro" id="IPR050611">
    <property type="entry name" value="ABCF"/>
</dbReference>
<evidence type="ECO:0000256" key="12">
    <source>
        <dbReference type="SAM" id="Coils"/>
    </source>
</evidence>
<dbReference type="EMBL" id="JALLBG020000084">
    <property type="protein sequence ID" value="KAL3766514.1"/>
    <property type="molecule type" value="Genomic_DNA"/>
</dbReference>
<dbReference type="FunFam" id="3.40.50.300:FF:000193">
    <property type="entry name" value="Probable Elongation factor 3"/>
    <property type="match status" value="1"/>
</dbReference>
<dbReference type="InterPro" id="IPR003593">
    <property type="entry name" value="AAA+_ATPase"/>
</dbReference>
<keyword evidence="12" id="KW-0175">Coiled coil</keyword>
<evidence type="ECO:0000256" key="8">
    <source>
        <dbReference type="ARBA" id="ARBA00022840"/>
    </source>
</evidence>
<feature type="coiled-coil region" evidence="12">
    <location>
        <begin position="290"/>
        <end position="324"/>
    </location>
</feature>
<dbReference type="InterPro" id="IPR011989">
    <property type="entry name" value="ARM-like"/>
</dbReference>
<dbReference type="SUPFAM" id="SSF48371">
    <property type="entry name" value="ARM repeat"/>
    <property type="match status" value="1"/>
</dbReference>
<evidence type="ECO:0000256" key="7">
    <source>
        <dbReference type="ARBA" id="ARBA00022768"/>
    </source>
</evidence>
<feature type="domain" description="ABC transporter" evidence="13">
    <location>
        <begin position="407"/>
        <end position="628"/>
    </location>
</feature>
<dbReference type="InterPro" id="IPR016024">
    <property type="entry name" value="ARM-type_fold"/>
</dbReference>
<comment type="catalytic activity">
    <reaction evidence="10">
        <text>ATP + H2O = ADP + phosphate + H(+)</text>
        <dbReference type="Rhea" id="RHEA:13065"/>
        <dbReference type="ChEBI" id="CHEBI:15377"/>
        <dbReference type="ChEBI" id="CHEBI:15378"/>
        <dbReference type="ChEBI" id="CHEBI:30616"/>
        <dbReference type="ChEBI" id="CHEBI:43474"/>
        <dbReference type="ChEBI" id="CHEBI:456216"/>
    </reaction>
</comment>
<evidence type="ECO:0000259" key="13">
    <source>
        <dbReference type="PROSITE" id="PS50893"/>
    </source>
</evidence>
<dbReference type="Gene3D" id="3.40.50.300">
    <property type="entry name" value="P-loop containing nucleotide triphosphate hydrolases"/>
    <property type="match status" value="2"/>
</dbReference>
<evidence type="ECO:0000256" key="3">
    <source>
        <dbReference type="ARBA" id="ARBA00011054"/>
    </source>
</evidence>
<feature type="repeat" description="HEAT" evidence="11">
    <location>
        <begin position="155"/>
        <end position="193"/>
    </location>
</feature>
<evidence type="ECO:0000256" key="1">
    <source>
        <dbReference type="ARBA" id="ARBA00004496"/>
    </source>
</evidence>
<dbReference type="PROSITE" id="PS50077">
    <property type="entry name" value="HEAT_REPEAT"/>
    <property type="match status" value="1"/>
</dbReference>
<dbReference type="PROSITE" id="PS00211">
    <property type="entry name" value="ABC_TRANSPORTER_1"/>
    <property type="match status" value="2"/>
</dbReference>
<dbReference type="AlphaFoldDB" id="A0ABD3MTM2"/>
<proteinExistence type="inferred from homology"/>
<keyword evidence="15" id="KW-1185">Reference proteome</keyword>
<dbReference type="InterPro" id="IPR021133">
    <property type="entry name" value="HEAT_type_2"/>
</dbReference>
<dbReference type="InterPro" id="IPR003439">
    <property type="entry name" value="ABC_transporter-like_ATP-bd"/>
</dbReference>
<evidence type="ECO:0000256" key="9">
    <source>
        <dbReference type="ARBA" id="ARBA00022917"/>
    </source>
</evidence>
<dbReference type="InterPro" id="IPR047038">
    <property type="entry name" value="eEF3_chromodomain-like_sf"/>
</dbReference>
<dbReference type="PANTHER" id="PTHR19211:SF5">
    <property type="entry name" value="ELONGATION FACTOR 3A-RELATED"/>
    <property type="match status" value="1"/>
</dbReference>
<dbReference type="Pfam" id="PF00005">
    <property type="entry name" value="ABC_tran"/>
    <property type="match status" value="2"/>
</dbReference>
<protein>
    <recommendedName>
        <fullName evidence="13">ABC transporter domain-containing protein</fullName>
    </recommendedName>
</protein>
<dbReference type="PROSITE" id="PS50893">
    <property type="entry name" value="ABC_TRANSPORTER_2"/>
    <property type="match status" value="2"/>
</dbReference>
<evidence type="ECO:0000313" key="15">
    <source>
        <dbReference type="Proteomes" id="UP001530293"/>
    </source>
</evidence>
<evidence type="ECO:0000256" key="11">
    <source>
        <dbReference type="PROSITE-ProRule" id="PRU00103"/>
    </source>
</evidence>
<dbReference type="Pfam" id="PF24987">
    <property type="entry name" value="HEAT_EF3_N"/>
    <property type="match status" value="1"/>
</dbReference>
<dbReference type="Pfam" id="PF24984">
    <property type="entry name" value="HEAT_EF3_GNC1"/>
    <property type="match status" value="1"/>
</dbReference>
<gene>
    <name evidence="14" type="ORF">ACHAWU_000309</name>
</gene>
<dbReference type="GO" id="GO:0003746">
    <property type="term" value="F:translation elongation factor activity"/>
    <property type="evidence" value="ECO:0007669"/>
    <property type="project" value="UniProtKB-KW"/>
</dbReference>
<keyword evidence="9" id="KW-0648">Protein biosynthesis</keyword>
<comment type="pathway">
    <text evidence="2">Protein biosynthesis; polypeptide chain elongation.</text>
</comment>
<dbReference type="GO" id="GO:0005524">
    <property type="term" value="F:ATP binding"/>
    <property type="evidence" value="ECO:0007669"/>
    <property type="project" value="UniProtKB-KW"/>
</dbReference>
<comment type="subcellular location">
    <subcellularLocation>
        <location evidence="1">Cytoplasm</location>
    </subcellularLocation>
</comment>